<sequence length="257" mass="28916">VWWISLQLSPLLDDKLGKLTATIESVLSQVTSQAHRLTEVEERVSTLEDTVNPLQTQLDQQNTIIQGLTDKLDDLENRSRRNNLRIIGLPEAVKGPALQEWASVWLPSHLGYNIESCPVAVERVHRLGPDLNSTAGRPRPVIMLFLNYTNKTKILQAYYRLRNLDYQGATLQLFQDFSAALSTKRRAFSSLCSKLVAQNIRFSLLYPARLLVVFNGTTHYFDTPREAAVALLQDESPDRGTSLLSLRSPVRGRPAPP</sequence>
<dbReference type="AlphaFoldDB" id="A0A8C5QRW1"/>
<evidence type="ECO:0000256" key="1">
    <source>
        <dbReference type="SAM" id="Coils"/>
    </source>
</evidence>
<dbReference type="Gene3D" id="1.20.5.340">
    <property type="match status" value="1"/>
</dbReference>
<dbReference type="GeneTree" id="ENSGT01000000219585"/>
<dbReference type="PANTHER" id="PTHR11505">
    <property type="entry name" value="L1 TRANSPOSABLE ELEMENT-RELATED"/>
    <property type="match status" value="1"/>
</dbReference>
<dbReference type="InterPro" id="IPR004244">
    <property type="entry name" value="Transposase_22"/>
</dbReference>
<evidence type="ECO:0000313" key="2">
    <source>
        <dbReference type="Ensembl" id="ENSLLEP00000040360.1"/>
    </source>
</evidence>
<organism evidence="2 3">
    <name type="scientific">Leptobrachium leishanense</name>
    <name type="common">Leishan spiny toad</name>
    <dbReference type="NCBI Taxonomy" id="445787"/>
    <lineage>
        <taxon>Eukaryota</taxon>
        <taxon>Metazoa</taxon>
        <taxon>Chordata</taxon>
        <taxon>Craniata</taxon>
        <taxon>Vertebrata</taxon>
        <taxon>Euteleostomi</taxon>
        <taxon>Amphibia</taxon>
        <taxon>Batrachia</taxon>
        <taxon>Anura</taxon>
        <taxon>Pelobatoidea</taxon>
        <taxon>Megophryidae</taxon>
        <taxon>Leptobrachium</taxon>
    </lineage>
</organism>
<feature type="coiled-coil region" evidence="1">
    <location>
        <begin position="58"/>
        <end position="85"/>
    </location>
</feature>
<protein>
    <submittedName>
        <fullName evidence="2">Uncharacterized protein</fullName>
    </submittedName>
</protein>
<dbReference type="OrthoDB" id="9909507at2759"/>
<dbReference type="Ensembl" id="ENSLLET00000041999.1">
    <property type="protein sequence ID" value="ENSLLEP00000040360.1"/>
    <property type="gene ID" value="ENSLLEG00000025693.1"/>
</dbReference>
<reference evidence="2" key="2">
    <citation type="submission" date="2025-09" db="UniProtKB">
        <authorList>
            <consortium name="Ensembl"/>
        </authorList>
    </citation>
    <scope>IDENTIFICATION</scope>
</reference>
<keyword evidence="3" id="KW-1185">Reference proteome</keyword>
<name>A0A8C5QRW1_9ANUR</name>
<dbReference type="Gene3D" id="3.30.70.1820">
    <property type="entry name" value="L1 transposable element, RRM domain"/>
    <property type="match status" value="1"/>
</dbReference>
<dbReference type="Proteomes" id="UP000694569">
    <property type="component" value="Unplaced"/>
</dbReference>
<keyword evidence="1" id="KW-0175">Coiled coil</keyword>
<accession>A0A8C5QRW1</accession>
<evidence type="ECO:0000313" key="3">
    <source>
        <dbReference type="Proteomes" id="UP000694569"/>
    </source>
</evidence>
<reference evidence="2" key="1">
    <citation type="submission" date="2025-08" db="UniProtKB">
        <authorList>
            <consortium name="Ensembl"/>
        </authorList>
    </citation>
    <scope>IDENTIFICATION</scope>
</reference>
<proteinExistence type="predicted"/>